<name>A0A2I0A972_9ASPA</name>
<dbReference type="EMBL" id="KZ452009">
    <property type="protein sequence ID" value="PKA52090.1"/>
    <property type="molecule type" value="Genomic_DNA"/>
</dbReference>
<dbReference type="Proteomes" id="UP000236161">
    <property type="component" value="Unassembled WGS sequence"/>
</dbReference>
<evidence type="ECO:0000313" key="2">
    <source>
        <dbReference type="Proteomes" id="UP000236161"/>
    </source>
</evidence>
<keyword evidence="2" id="KW-1185">Reference proteome</keyword>
<accession>A0A2I0A972</accession>
<dbReference type="AlphaFoldDB" id="A0A2I0A972"/>
<proteinExistence type="predicted"/>
<reference evidence="1 2" key="1">
    <citation type="journal article" date="2017" name="Nature">
        <title>The Apostasia genome and the evolution of orchids.</title>
        <authorList>
            <person name="Zhang G.Q."/>
            <person name="Liu K.W."/>
            <person name="Li Z."/>
            <person name="Lohaus R."/>
            <person name="Hsiao Y.Y."/>
            <person name="Niu S.C."/>
            <person name="Wang J.Y."/>
            <person name="Lin Y.C."/>
            <person name="Xu Q."/>
            <person name="Chen L.J."/>
            <person name="Yoshida K."/>
            <person name="Fujiwara S."/>
            <person name="Wang Z.W."/>
            <person name="Zhang Y.Q."/>
            <person name="Mitsuda N."/>
            <person name="Wang M."/>
            <person name="Liu G.H."/>
            <person name="Pecoraro L."/>
            <person name="Huang H.X."/>
            <person name="Xiao X.J."/>
            <person name="Lin M."/>
            <person name="Wu X.Y."/>
            <person name="Wu W.L."/>
            <person name="Chen Y.Y."/>
            <person name="Chang S.B."/>
            <person name="Sakamoto S."/>
            <person name="Ohme-Takagi M."/>
            <person name="Yagi M."/>
            <person name="Zeng S.J."/>
            <person name="Shen C.Y."/>
            <person name="Yeh C.M."/>
            <person name="Luo Y.B."/>
            <person name="Tsai W.C."/>
            <person name="Van de Peer Y."/>
            <person name="Liu Z.J."/>
        </authorList>
    </citation>
    <scope>NUCLEOTIDE SEQUENCE [LARGE SCALE GENOMIC DNA]</scope>
    <source>
        <strain evidence="2">cv. Shenzhen</strain>
        <tissue evidence="1">Stem</tissue>
    </source>
</reference>
<gene>
    <name evidence="1" type="ORF">AXF42_Ash014027</name>
</gene>
<sequence>MILLSLVDISNIDDEFLEDGYPPKDPRDRDCSRPSLSDLFRKVLHSLWGFETIMPQNGPRNSGLTSSRWSCSWRKSRDEAGT</sequence>
<organism evidence="1 2">
    <name type="scientific">Apostasia shenzhenica</name>
    <dbReference type="NCBI Taxonomy" id="1088818"/>
    <lineage>
        <taxon>Eukaryota</taxon>
        <taxon>Viridiplantae</taxon>
        <taxon>Streptophyta</taxon>
        <taxon>Embryophyta</taxon>
        <taxon>Tracheophyta</taxon>
        <taxon>Spermatophyta</taxon>
        <taxon>Magnoliopsida</taxon>
        <taxon>Liliopsida</taxon>
        <taxon>Asparagales</taxon>
        <taxon>Orchidaceae</taxon>
        <taxon>Apostasioideae</taxon>
        <taxon>Apostasia</taxon>
    </lineage>
</organism>
<evidence type="ECO:0000313" key="1">
    <source>
        <dbReference type="EMBL" id="PKA52090.1"/>
    </source>
</evidence>
<protein>
    <submittedName>
        <fullName evidence="1">Uncharacterized protein</fullName>
    </submittedName>
</protein>